<proteinExistence type="inferred from homology"/>
<evidence type="ECO:0000256" key="8">
    <source>
        <dbReference type="ARBA" id="ARBA00048090"/>
    </source>
</evidence>
<comment type="similarity">
    <text evidence="2 9">Belongs to the gluconokinase GntK/GntV family.</text>
</comment>
<evidence type="ECO:0000256" key="1">
    <source>
        <dbReference type="ARBA" id="ARBA00004875"/>
    </source>
</evidence>
<reference evidence="10" key="1">
    <citation type="submission" date="2020-09" db="EMBL/GenBank/DDBJ databases">
        <authorList>
            <person name="Kikuchi T."/>
        </authorList>
    </citation>
    <scope>NUCLEOTIDE SEQUENCE</scope>
    <source>
        <strain evidence="10">SH1</strain>
    </source>
</reference>
<dbReference type="AlphaFoldDB" id="A0A811LDX5"/>
<dbReference type="NCBIfam" id="TIGR01313">
    <property type="entry name" value="therm_gnt_kin"/>
    <property type="match status" value="1"/>
</dbReference>
<dbReference type="GO" id="GO:0046316">
    <property type="term" value="F:gluconokinase activity"/>
    <property type="evidence" value="ECO:0007669"/>
    <property type="project" value="UniProtKB-EC"/>
</dbReference>
<keyword evidence="4 9" id="KW-0808">Transferase</keyword>
<dbReference type="EMBL" id="CAJFDH010000005">
    <property type="protein sequence ID" value="CAD5225893.1"/>
    <property type="molecule type" value="Genomic_DNA"/>
</dbReference>
<dbReference type="SUPFAM" id="SSF52540">
    <property type="entry name" value="P-loop containing nucleoside triphosphate hydrolases"/>
    <property type="match status" value="1"/>
</dbReference>
<keyword evidence="6 9" id="KW-0418">Kinase</keyword>
<dbReference type="Proteomes" id="UP000614601">
    <property type="component" value="Unassembled WGS sequence"/>
</dbReference>
<protein>
    <recommendedName>
        <fullName evidence="3 9">Gluconokinase</fullName>
        <ecNumber evidence="3 9">2.7.1.12</ecNumber>
    </recommendedName>
</protein>
<dbReference type="InterPro" id="IPR027417">
    <property type="entry name" value="P-loop_NTPase"/>
</dbReference>
<evidence type="ECO:0000256" key="7">
    <source>
        <dbReference type="ARBA" id="ARBA00022840"/>
    </source>
</evidence>
<dbReference type="UniPathway" id="UPA00792"/>
<comment type="caution">
    <text evidence="10">The sequence shown here is derived from an EMBL/GenBank/DDBJ whole genome shotgun (WGS) entry which is preliminary data.</text>
</comment>
<dbReference type="CDD" id="cd02021">
    <property type="entry name" value="GntK"/>
    <property type="match status" value="1"/>
</dbReference>
<gene>
    <name evidence="10" type="ORF">BOKJ2_LOCUS11805</name>
</gene>
<dbReference type="GO" id="GO:0005975">
    <property type="term" value="P:carbohydrate metabolic process"/>
    <property type="evidence" value="ECO:0007669"/>
    <property type="project" value="InterPro"/>
</dbReference>
<accession>A0A811LDX5</accession>
<keyword evidence="5 9" id="KW-0547">Nucleotide-binding</keyword>
<keyword evidence="7 9" id="KW-0067">ATP-binding</keyword>
<dbReference type="GO" id="GO:0005737">
    <property type="term" value="C:cytoplasm"/>
    <property type="evidence" value="ECO:0007669"/>
    <property type="project" value="TreeGrafter"/>
</dbReference>
<comment type="catalytic activity">
    <reaction evidence="8 9">
        <text>D-gluconate + ATP = 6-phospho-D-gluconate + ADP + H(+)</text>
        <dbReference type="Rhea" id="RHEA:19433"/>
        <dbReference type="ChEBI" id="CHEBI:15378"/>
        <dbReference type="ChEBI" id="CHEBI:18391"/>
        <dbReference type="ChEBI" id="CHEBI:30616"/>
        <dbReference type="ChEBI" id="CHEBI:58759"/>
        <dbReference type="ChEBI" id="CHEBI:456216"/>
        <dbReference type="EC" id="2.7.1.12"/>
    </reaction>
</comment>
<dbReference type="PANTHER" id="PTHR43442:SF3">
    <property type="entry name" value="GLUCONOKINASE-RELATED"/>
    <property type="match status" value="1"/>
</dbReference>
<comment type="pathway">
    <text evidence="1 9">Carbohydrate acid metabolism; D-gluconate degradation.</text>
</comment>
<keyword evidence="11" id="KW-1185">Reference proteome</keyword>
<evidence type="ECO:0000256" key="5">
    <source>
        <dbReference type="ARBA" id="ARBA00022741"/>
    </source>
</evidence>
<dbReference type="Pfam" id="PF01202">
    <property type="entry name" value="SKI"/>
    <property type="match status" value="1"/>
</dbReference>
<evidence type="ECO:0000256" key="9">
    <source>
        <dbReference type="RuleBase" id="RU363066"/>
    </source>
</evidence>
<organism evidence="10 11">
    <name type="scientific">Bursaphelenchus okinawaensis</name>
    <dbReference type="NCBI Taxonomy" id="465554"/>
    <lineage>
        <taxon>Eukaryota</taxon>
        <taxon>Metazoa</taxon>
        <taxon>Ecdysozoa</taxon>
        <taxon>Nematoda</taxon>
        <taxon>Chromadorea</taxon>
        <taxon>Rhabditida</taxon>
        <taxon>Tylenchina</taxon>
        <taxon>Tylenchomorpha</taxon>
        <taxon>Aphelenchoidea</taxon>
        <taxon>Aphelenchoididae</taxon>
        <taxon>Bursaphelenchus</taxon>
    </lineage>
</organism>
<dbReference type="Gene3D" id="3.40.50.300">
    <property type="entry name" value="P-loop containing nucleotide triphosphate hydrolases"/>
    <property type="match status" value="1"/>
</dbReference>
<dbReference type="EMBL" id="CAJFCW020000005">
    <property type="protein sequence ID" value="CAG9121439.1"/>
    <property type="molecule type" value="Genomic_DNA"/>
</dbReference>
<dbReference type="GO" id="GO:0005524">
    <property type="term" value="F:ATP binding"/>
    <property type="evidence" value="ECO:0007669"/>
    <property type="project" value="UniProtKB-KW"/>
</dbReference>
<evidence type="ECO:0000256" key="4">
    <source>
        <dbReference type="ARBA" id="ARBA00022679"/>
    </source>
</evidence>
<sequence length="163" mass="18225">MTLPDCIIIGGVSGCGKTTVGKALAEKLNYTFIDGDDYHSHENKVKMSQGIGLNDDDRAPWLEKLAHIAGSTPRTILGCSCLKKKYRDLFKKYNKHLMIIILDVTAEHLVSRTAKRVGHYAKPNLLHSQFSDLEMPEGEDVYVVDGMMTPDEIAHKIIEILEK</sequence>
<dbReference type="OrthoDB" id="275177at2759"/>
<dbReference type="Proteomes" id="UP000783686">
    <property type="component" value="Unassembled WGS sequence"/>
</dbReference>
<dbReference type="EC" id="2.7.1.12" evidence="3 9"/>
<name>A0A811LDX5_9BILA</name>
<dbReference type="PANTHER" id="PTHR43442">
    <property type="entry name" value="GLUCONOKINASE-RELATED"/>
    <property type="match status" value="1"/>
</dbReference>
<evidence type="ECO:0000313" key="10">
    <source>
        <dbReference type="EMBL" id="CAD5225893.1"/>
    </source>
</evidence>
<evidence type="ECO:0000256" key="2">
    <source>
        <dbReference type="ARBA" id="ARBA00008420"/>
    </source>
</evidence>
<dbReference type="InterPro" id="IPR031322">
    <property type="entry name" value="Shikimate/glucono_kinase"/>
</dbReference>
<evidence type="ECO:0000256" key="3">
    <source>
        <dbReference type="ARBA" id="ARBA00012054"/>
    </source>
</evidence>
<evidence type="ECO:0000313" key="11">
    <source>
        <dbReference type="Proteomes" id="UP000614601"/>
    </source>
</evidence>
<dbReference type="InterPro" id="IPR006001">
    <property type="entry name" value="Therm_gnt_kin"/>
</dbReference>
<evidence type="ECO:0000256" key="6">
    <source>
        <dbReference type="ARBA" id="ARBA00022777"/>
    </source>
</evidence>